<gene>
    <name evidence="2" type="ORF">BLE401_13775</name>
</gene>
<proteinExistence type="predicted"/>
<dbReference type="OrthoDB" id="5625751at2"/>
<dbReference type="Proteomes" id="UP000234271">
    <property type="component" value="Chromosome"/>
</dbReference>
<dbReference type="AlphaFoldDB" id="A0A2N9YGJ9"/>
<keyword evidence="1" id="KW-0732">Signal</keyword>
<name>A0A2N9YGJ9_9GAMM</name>
<protein>
    <submittedName>
        <fullName evidence="2">Uncharacterized protein</fullName>
    </submittedName>
</protein>
<reference evidence="3" key="1">
    <citation type="submission" date="2016-12" db="EMBL/GenBank/DDBJ databases">
        <title>Complete Genome Sequence of Beggiatoa leptomitiformis D-401.</title>
        <authorList>
            <person name="Fomenkov A."/>
            <person name="Vincze T."/>
            <person name="Grabovich M."/>
            <person name="Anton B.P."/>
            <person name="Dubinina G."/>
            <person name="Orlova M."/>
            <person name="Belousova E."/>
            <person name="Roberts R.J."/>
        </authorList>
    </citation>
    <scope>NUCLEOTIDE SEQUENCE [LARGE SCALE GENOMIC DNA]</scope>
    <source>
        <strain evidence="3">D-401</strain>
    </source>
</reference>
<feature type="signal peptide" evidence="1">
    <location>
        <begin position="1"/>
        <end position="22"/>
    </location>
</feature>
<evidence type="ECO:0000313" key="2">
    <source>
        <dbReference type="EMBL" id="AUI69652.2"/>
    </source>
</evidence>
<feature type="chain" id="PRO_5024905065" evidence="1">
    <location>
        <begin position="23"/>
        <end position="214"/>
    </location>
</feature>
<dbReference type="RefSeq" id="WP_145917092.1">
    <property type="nucleotide sequence ID" value="NZ_CP012373.2"/>
</dbReference>
<accession>A0A2N9YGJ9</accession>
<sequence>MMPLISQLCFSLCFFLSTAVYATCETATLPAPFSSLTCRAVTHENTCKQLCVLRTDQESHWFLFSAQSFTVKLDIPASFYGVTAFEISPTEHWIAIASAGEGHPALDVFPLQPLLENQAVEARYSINPYPGSIDMERWEDAEHLRITTDRWLPYNTPLFEEKYVQFRLNVTTGEYSTDDKDLTNPVKYYEKMLTRLTDDWEKQEAMNALKQIQP</sequence>
<dbReference type="EMBL" id="CP018889">
    <property type="protein sequence ID" value="AUI69652.2"/>
    <property type="molecule type" value="Genomic_DNA"/>
</dbReference>
<organism evidence="2 3">
    <name type="scientific">Beggiatoa leptomitoformis</name>
    <dbReference type="NCBI Taxonomy" id="288004"/>
    <lineage>
        <taxon>Bacteria</taxon>
        <taxon>Pseudomonadati</taxon>
        <taxon>Pseudomonadota</taxon>
        <taxon>Gammaproteobacteria</taxon>
        <taxon>Thiotrichales</taxon>
        <taxon>Thiotrichaceae</taxon>
        <taxon>Beggiatoa</taxon>
    </lineage>
</organism>
<keyword evidence="3" id="KW-1185">Reference proteome</keyword>
<dbReference type="STRING" id="288004.AL038_10500"/>
<evidence type="ECO:0000313" key="3">
    <source>
        <dbReference type="Proteomes" id="UP000234271"/>
    </source>
</evidence>
<evidence type="ECO:0000256" key="1">
    <source>
        <dbReference type="SAM" id="SignalP"/>
    </source>
</evidence>